<evidence type="ECO:0008006" key="4">
    <source>
        <dbReference type="Google" id="ProtNLM"/>
    </source>
</evidence>
<protein>
    <recommendedName>
        <fullName evidence="4">Aminotransferase-like plant mobile domain-containing protein</fullName>
    </recommendedName>
</protein>
<proteinExistence type="predicted"/>
<name>A0ABQ5J2U6_9ASTR</name>
<feature type="region of interest" description="Disordered" evidence="1">
    <location>
        <begin position="501"/>
        <end position="528"/>
    </location>
</feature>
<reference evidence="2" key="1">
    <citation type="journal article" date="2022" name="Int. J. Mol. Sci.">
        <title>Draft Genome of Tanacetum Coccineum: Genomic Comparison of Closely Related Tanacetum-Family Plants.</title>
        <authorList>
            <person name="Yamashiro T."/>
            <person name="Shiraishi A."/>
            <person name="Nakayama K."/>
            <person name="Satake H."/>
        </authorList>
    </citation>
    <scope>NUCLEOTIDE SEQUENCE</scope>
</reference>
<feature type="region of interest" description="Disordered" evidence="1">
    <location>
        <begin position="325"/>
        <end position="351"/>
    </location>
</feature>
<feature type="compositionally biased region" description="Basic and acidic residues" evidence="1">
    <location>
        <begin position="467"/>
        <end position="477"/>
    </location>
</feature>
<feature type="compositionally biased region" description="Basic and acidic residues" evidence="1">
    <location>
        <begin position="506"/>
        <end position="517"/>
    </location>
</feature>
<accession>A0ABQ5J2U6</accession>
<feature type="region of interest" description="Disordered" evidence="1">
    <location>
        <begin position="866"/>
        <end position="905"/>
    </location>
</feature>
<gene>
    <name evidence="2" type="ORF">Tco_1122660</name>
</gene>
<sequence>MGDEVKSSPPPNKITIHDRLLGGYCEKDGCGLLSAASMFSLRKSTYWEETKKSYVLKFIQQNRIRDNGEEDPISIALPRLLFLPNIIFTHVANKKAPRATAAVSRTEASPAKPYDCKVTIRSRPSTIPFIKQRPKLSKSIDSNLVFDIVGHTLLFRRSKFSLVTGFACGKLVFPEYMDDSIPPFLRRVFTDKAKNLENKASLGKAAQGKAAKGKATKRNAAQGKAAQPSDIGDTHSVTILDLRSLIWDNEKWKILSVEDSIRVCLLYMSEQIFMGQEDKKVVNNSFLRLVEDLAVFGYWNRSPTVITGGLKNQKSYQGVLHGLGEKNGFTRDDEPEAEQDGSGALDRASAGAKVEEIKSTREVALEEELDLWKSRYVKLESYYKNLEASVEIARNNSPGLSFPTPNAKAMSVCDDIDEVMPQQMIMQWFATSVHDDVGVPDAAADDNAKATSVCDDINEADAAVDDNAKATSVHDDVGVPDGAADDNAKATSVCDDIDEADAASDDNAKATSVHDDVGVPDAASDDNAKATSVCDDINEVDAAAYDNAKATSVHDNVGVPDAAANDNAKVPISDVYNTPVDNENVLMKDAHEIINHTDPPIHGFQIMLWGGLEKKGDGLDEAKANHYELDTEPEVTVVKKPKKKRMSKRQRELPTSTIRRSKRHIQEVASAADNGEVVKKNQLPDSHEDVFQPHASKRMKKETLLSDCPPVIGNYFKEFHIGRWEDNLTRDSNTPKTRIHILKEVLDYLNQAKKPRHWFPWGNGLNIDEKFWHSLVARDATSRGFLTLLVVELWVQLMWHFRAKHADWAIPSPYYCNPPTLNDLGDWIFKDITYPVGHGVPEPVLKHVVPFVCELWVPTTKYANKDTKDMSHPEKASREGDKDTRGNTRDGKASREGENHTRESASILHEFYKDIRKFGL</sequence>
<dbReference type="EMBL" id="BQNB010021423">
    <property type="protein sequence ID" value="GJU06230.1"/>
    <property type="molecule type" value="Genomic_DNA"/>
</dbReference>
<keyword evidence="3" id="KW-1185">Reference proteome</keyword>
<evidence type="ECO:0000313" key="2">
    <source>
        <dbReference type="EMBL" id="GJU06230.1"/>
    </source>
</evidence>
<feature type="region of interest" description="Disordered" evidence="1">
    <location>
        <begin position="204"/>
        <end position="230"/>
    </location>
</feature>
<reference evidence="2" key="2">
    <citation type="submission" date="2022-01" db="EMBL/GenBank/DDBJ databases">
        <authorList>
            <person name="Yamashiro T."/>
            <person name="Shiraishi A."/>
            <person name="Satake H."/>
            <person name="Nakayama K."/>
        </authorList>
    </citation>
    <scope>NUCLEOTIDE SEQUENCE</scope>
</reference>
<dbReference type="Proteomes" id="UP001151760">
    <property type="component" value="Unassembled WGS sequence"/>
</dbReference>
<feature type="region of interest" description="Disordered" evidence="1">
    <location>
        <begin position="467"/>
        <end position="488"/>
    </location>
</feature>
<feature type="compositionally biased region" description="Basic and acidic residues" evidence="1">
    <location>
        <begin position="866"/>
        <end position="903"/>
    </location>
</feature>
<comment type="caution">
    <text evidence="2">The sequence shown here is derived from an EMBL/GenBank/DDBJ whole genome shotgun (WGS) entry which is preliminary data.</text>
</comment>
<evidence type="ECO:0000256" key="1">
    <source>
        <dbReference type="SAM" id="MobiDB-lite"/>
    </source>
</evidence>
<evidence type="ECO:0000313" key="3">
    <source>
        <dbReference type="Proteomes" id="UP001151760"/>
    </source>
</evidence>
<organism evidence="2 3">
    <name type="scientific">Tanacetum coccineum</name>
    <dbReference type="NCBI Taxonomy" id="301880"/>
    <lineage>
        <taxon>Eukaryota</taxon>
        <taxon>Viridiplantae</taxon>
        <taxon>Streptophyta</taxon>
        <taxon>Embryophyta</taxon>
        <taxon>Tracheophyta</taxon>
        <taxon>Spermatophyta</taxon>
        <taxon>Magnoliopsida</taxon>
        <taxon>eudicotyledons</taxon>
        <taxon>Gunneridae</taxon>
        <taxon>Pentapetalae</taxon>
        <taxon>asterids</taxon>
        <taxon>campanulids</taxon>
        <taxon>Asterales</taxon>
        <taxon>Asteraceae</taxon>
        <taxon>Asteroideae</taxon>
        <taxon>Anthemideae</taxon>
        <taxon>Anthemidinae</taxon>
        <taxon>Tanacetum</taxon>
    </lineage>
</organism>